<feature type="domain" description="Protein YjdM C-terminal" evidence="2">
    <location>
        <begin position="21"/>
        <end position="61"/>
    </location>
</feature>
<proteinExistence type="predicted"/>
<evidence type="ECO:0000313" key="3">
    <source>
        <dbReference type="EMBL" id="TWU07409.1"/>
    </source>
</evidence>
<protein>
    <recommendedName>
        <fullName evidence="2">Protein YjdM C-terminal domain-containing protein</fullName>
    </recommendedName>
</protein>
<evidence type="ECO:0000256" key="1">
    <source>
        <dbReference type="SAM" id="MobiDB-lite"/>
    </source>
</evidence>
<dbReference type="EMBL" id="SJPU01000011">
    <property type="protein sequence ID" value="TWU07409.1"/>
    <property type="molecule type" value="Genomic_DNA"/>
</dbReference>
<keyword evidence="4" id="KW-1185">Reference proteome</keyword>
<dbReference type="AlphaFoldDB" id="A0A5C6B7Z8"/>
<dbReference type="Pfam" id="PF03831">
    <property type="entry name" value="YjdM"/>
    <property type="match status" value="1"/>
</dbReference>
<dbReference type="InterPro" id="IPR013988">
    <property type="entry name" value="YjdM_C"/>
</dbReference>
<gene>
    <name evidence="3" type="ORF">Poly21_55870</name>
</gene>
<dbReference type="Gene3D" id="2.30.30.40">
    <property type="entry name" value="SH3 Domains"/>
    <property type="match status" value="1"/>
</dbReference>
<organism evidence="3 4">
    <name type="scientific">Allorhodopirellula heiligendammensis</name>
    <dbReference type="NCBI Taxonomy" id="2714739"/>
    <lineage>
        <taxon>Bacteria</taxon>
        <taxon>Pseudomonadati</taxon>
        <taxon>Planctomycetota</taxon>
        <taxon>Planctomycetia</taxon>
        <taxon>Pirellulales</taxon>
        <taxon>Pirellulaceae</taxon>
        <taxon>Allorhodopirellula</taxon>
    </lineage>
</organism>
<dbReference type="Proteomes" id="UP000319908">
    <property type="component" value="Unassembled WGS sequence"/>
</dbReference>
<sequence length="108" mass="11763">MLENVRYTIASDEPRKLPVGGVVKDGARVTNICIVDSDHELDDKIDRIRATSRQPEFVKKANSFHLSAEARSGTLAAPTTGSIGRRSSIVDRRHTATNSVGDRVDSMA</sequence>
<accession>A0A5C6B7Z8</accession>
<evidence type="ECO:0000313" key="4">
    <source>
        <dbReference type="Proteomes" id="UP000319908"/>
    </source>
</evidence>
<feature type="region of interest" description="Disordered" evidence="1">
    <location>
        <begin position="71"/>
        <end position="108"/>
    </location>
</feature>
<evidence type="ECO:0000259" key="2">
    <source>
        <dbReference type="Pfam" id="PF03831"/>
    </source>
</evidence>
<dbReference type="RefSeq" id="WP_302120696.1">
    <property type="nucleotide sequence ID" value="NZ_SJPU01000011.1"/>
</dbReference>
<comment type="caution">
    <text evidence="3">The sequence shown here is derived from an EMBL/GenBank/DDBJ whole genome shotgun (WGS) entry which is preliminary data.</text>
</comment>
<name>A0A5C6B7Z8_9BACT</name>
<reference evidence="3 4" key="1">
    <citation type="journal article" date="2020" name="Antonie Van Leeuwenhoek">
        <title>Rhodopirellula heiligendammensis sp. nov., Rhodopirellula pilleata sp. nov., and Rhodopirellula solitaria sp. nov. isolated from natural or artificial marine surfaces in Northern Germany and California, USA, and emended description of the genus Rhodopirellula.</title>
        <authorList>
            <person name="Kallscheuer N."/>
            <person name="Wiegand S."/>
            <person name="Jogler M."/>
            <person name="Boedeker C."/>
            <person name="Peeters S.H."/>
            <person name="Rast P."/>
            <person name="Heuer A."/>
            <person name="Jetten M.S.M."/>
            <person name="Rohde M."/>
            <person name="Jogler C."/>
        </authorList>
    </citation>
    <scope>NUCLEOTIDE SEQUENCE [LARGE SCALE GENOMIC DNA]</scope>
    <source>
        <strain evidence="3 4">Poly21</strain>
    </source>
</reference>